<organism evidence="2 3">
    <name type="scientific">Pseudooceanicola pacificus</name>
    <dbReference type="NCBI Taxonomy" id="2676438"/>
    <lineage>
        <taxon>Bacteria</taxon>
        <taxon>Pseudomonadati</taxon>
        <taxon>Pseudomonadota</taxon>
        <taxon>Alphaproteobacteria</taxon>
        <taxon>Rhodobacterales</taxon>
        <taxon>Paracoccaceae</taxon>
        <taxon>Pseudooceanicola</taxon>
    </lineage>
</organism>
<sequence>MSRAAIRRFVAGLRAADPGVDCVNPYAGRVAGLDLGPDPAAVRARQLAAYLDMRLTSARLLLIAEAPGYQGARFTGIAMTCERLLLGHDPRVAPAGILGPRRARRTSDPAHTTVRSTQLGGYAEPTSSVVWQSLAARPGAGAAVVLWNVFPFHPHRAGEPLSNRLPTRRELAEHAGHLPAFLALFPGARIVAVGRTAERHLARLGHRATAIRHPSRGGAGAFRTGLALALDATGL</sequence>
<keyword evidence="3" id="KW-1185">Reference proteome</keyword>
<gene>
    <name evidence="2" type="ORF">GLS40_00770</name>
</gene>
<name>A0A844WCV4_9RHOB</name>
<evidence type="ECO:0000259" key="1">
    <source>
        <dbReference type="Pfam" id="PF03167"/>
    </source>
</evidence>
<evidence type="ECO:0000313" key="3">
    <source>
        <dbReference type="Proteomes" id="UP000443843"/>
    </source>
</evidence>
<reference evidence="2 3" key="1">
    <citation type="submission" date="2019-11" db="EMBL/GenBank/DDBJ databases">
        <title>Pseudooceanicola pacifica sp. nov., isolated from deep-sea sediment of the Pacific Ocean.</title>
        <authorList>
            <person name="Lyu L."/>
        </authorList>
    </citation>
    <scope>NUCLEOTIDE SEQUENCE [LARGE SCALE GENOMIC DNA]</scope>
    <source>
        <strain evidence="2 3">216_PA32_1</strain>
    </source>
</reference>
<dbReference type="SUPFAM" id="SSF52141">
    <property type="entry name" value="Uracil-DNA glycosylase-like"/>
    <property type="match status" value="1"/>
</dbReference>
<dbReference type="RefSeq" id="WP_160380694.1">
    <property type="nucleotide sequence ID" value="NZ_WNXQ01000001.1"/>
</dbReference>
<accession>A0A844WCV4</accession>
<dbReference type="AlphaFoldDB" id="A0A844WCV4"/>
<dbReference type="Proteomes" id="UP000443843">
    <property type="component" value="Unassembled WGS sequence"/>
</dbReference>
<evidence type="ECO:0000313" key="2">
    <source>
        <dbReference type="EMBL" id="MWB76549.1"/>
    </source>
</evidence>
<dbReference type="InterPro" id="IPR036895">
    <property type="entry name" value="Uracil-DNA_glycosylase-like_sf"/>
</dbReference>
<proteinExistence type="predicted"/>
<protein>
    <submittedName>
        <fullName evidence="2">Uracil-DNA glycosylase</fullName>
    </submittedName>
</protein>
<dbReference type="EMBL" id="WNXQ01000001">
    <property type="protein sequence ID" value="MWB76549.1"/>
    <property type="molecule type" value="Genomic_DNA"/>
</dbReference>
<comment type="caution">
    <text evidence="2">The sequence shown here is derived from an EMBL/GenBank/DDBJ whole genome shotgun (WGS) entry which is preliminary data.</text>
</comment>
<dbReference type="Pfam" id="PF03167">
    <property type="entry name" value="UDG"/>
    <property type="match status" value="1"/>
</dbReference>
<dbReference type="CDD" id="cd10035">
    <property type="entry name" value="UDG_like"/>
    <property type="match status" value="1"/>
</dbReference>
<dbReference type="InterPro" id="IPR005122">
    <property type="entry name" value="Uracil-DNA_glycosylase-like"/>
</dbReference>
<dbReference type="Gene3D" id="3.40.470.10">
    <property type="entry name" value="Uracil-DNA glycosylase-like domain"/>
    <property type="match status" value="1"/>
</dbReference>
<feature type="domain" description="Uracil-DNA glycosylase-like" evidence="1">
    <location>
        <begin position="57"/>
        <end position="215"/>
    </location>
</feature>